<dbReference type="InterPro" id="IPR008969">
    <property type="entry name" value="CarboxyPept-like_regulatory"/>
</dbReference>
<dbReference type="SUPFAM" id="SSF49464">
    <property type="entry name" value="Carboxypeptidase regulatory domain-like"/>
    <property type="match status" value="1"/>
</dbReference>
<keyword evidence="2" id="KW-0812">Transmembrane</keyword>
<dbReference type="SUPFAM" id="SSF56935">
    <property type="entry name" value="Porins"/>
    <property type="match status" value="1"/>
</dbReference>
<dbReference type="InterPro" id="IPR012910">
    <property type="entry name" value="Plug_dom"/>
</dbReference>
<dbReference type="RefSeq" id="WP_089757685.1">
    <property type="nucleotide sequence ID" value="NZ_BKAT01000015.1"/>
</dbReference>
<dbReference type="Gene3D" id="2.170.130.10">
    <property type="entry name" value="TonB-dependent receptor, plug domain"/>
    <property type="match status" value="1"/>
</dbReference>
<dbReference type="InterPro" id="IPR023997">
    <property type="entry name" value="TonB-dep_OMP_SusC/RagA_CS"/>
</dbReference>
<feature type="chain" id="PRO_5011473445" evidence="3">
    <location>
        <begin position="37"/>
        <end position="1036"/>
    </location>
</feature>
<feature type="domain" description="TonB-dependent receptor plug" evidence="4">
    <location>
        <begin position="128"/>
        <end position="235"/>
    </location>
</feature>
<keyword evidence="2" id="KW-0472">Membrane</keyword>
<dbReference type="GO" id="GO:0015344">
    <property type="term" value="F:siderophore uptake transmembrane transporter activity"/>
    <property type="evidence" value="ECO:0007669"/>
    <property type="project" value="TreeGrafter"/>
</dbReference>
<comment type="subcellular location">
    <subcellularLocation>
        <location evidence="2">Cell outer membrane</location>
        <topology evidence="2">Multi-pass membrane protein</topology>
    </subcellularLocation>
</comment>
<dbReference type="InterPro" id="IPR037066">
    <property type="entry name" value="Plug_dom_sf"/>
</dbReference>
<dbReference type="Proteomes" id="UP000199656">
    <property type="component" value="Unassembled WGS sequence"/>
</dbReference>
<gene>
    <name evidence="5" type="ORF">SAMN05660909_00186</name>
</gene>
<reference evidence="6" key="1">
    <citation type="submission" date="2016-10" db="EMBL/GenBank/DDBJ databases">
        <authorList>
            <person name="Varghese N."/>
            <person name="Submissions S."/>
        </authorList>
    </citation>
    <scope>NUCLEOTIDE SEQUENCE [LARGE SCALE GENOMIC DNA]</scope>
    <source>
        <strain evidence="6">DSM 23920</strain>
    </source>
</reference>
<accession>A0A1H3WZQ9</accession>
<dbReference type="PANTHER" id="PTHR30069">
    <property type="entry name" value="TONB-DEPENDENT OUTER MEMBRANE RECEPTOR"/>
    <property type="match status" value="1"/>
</dbReference>
<dbReference type="PANTHER" id="PTHR30069:SF29">
    <property type="entry name" value="HEMOGLOBIN AND HEMOGLOBIN-HAPTOGLOBIN-BINDING PROTEIN 1-RELATED"/>
    <property type="match status" value="1"/>
</dbReference>
<dbReference type="InterPro" id="IPR023996">
    <property type="entry name" value="TonB-dep_OMP_SusC/RagA"/>
</dbReference>
<dbReference type="NCBIfam" id="TIGR04057">
    <property type="entry name" value="SusC_RagA_signa"/>
    <property type="match status" value="1"/>
</dbReference>
<evidence type="ECO:0000259" key="4">
    <source>
        <dbReference type="Pfam" id="PF07715"/>
    </source>
</evidence>
<keyword evidence="1 3" id="KW-0732">Signal</keyword>
<dbReference type="FunFam" id="2.170.130.10:FF:000003">
    <property type="entry name" value="SusC/RagA family TonB-linked outer membrane protein"/>
    <property type="match status" value="1"/>
</dbReference>
<dbReference type="NCBIfam" id="TIGR04056">
    <property type="entry name" value="OMP_RagA_SusC"/>
    <property type="match status" value="1"/>
</dbReference>
<feature type="signal peptide" evidence="3">
    <location>
        <begin position="1"/>
        <end position="36"/>
    </location>
</feature>
<dbReference type="Gene3D" id="2.60.40.1120">
    <property type="entry name" value="Carboxypeptidase-like, regulatory domain"/>
    <property type="match status" value="1"/>
</dbReference>
<evidence type="ECO:0000313" key="6">
    <source>
        <dbReference type="Proteomes" id="UP000199656"/>
    </source>
</evidence>
<name>A0A1H3WZQ9_9BACT</name>
<evidence type="ECO:0000313" key="5">
    <source>
        <dbReference type="EMBL" id="SDZ92665.1"/>
    </source>
</evidence>
<evidence type="ECO:0000256" key="3">
    <source>
        <dbReference type="SAM" id="SignalP"/>
    </source>
</evidence>
<dbReference type="Pfam" id="PF13715">
    <property type="entry name" value="CarbopepD_reg_2"/>
    <property type="match status" value="1"/>
</dbReference>
<dbReference type="OrthoDB" id="601301at2"/>
<dbReference type="GO" id="GO:0009279">
    <property type="term" value="C:cell outer membrane"/>
    <property type="evidence" value="ECO:0007669"/>
    <property type="project" value="UniProtKB-SubCell"/>
</dbReference>
<protein>
    <submittedName>
        <fullName evidence="5">TonB-linked outer membrane protein, SusC/RagA family</fullName>
    </submittedName>
</protein>
<evidence type="ECO:0000256" key="2">
    <source>
        <dbReference type="PROSITE-ProRule" id="PRU01360"/>
    </source>
</evidence>
<dbReference type="InterPro" id="IPR039426">
    <property type="entry name" value="TonB-dep_rcpt-like"/>
</dbReference>
<dbReference type="GO" id="GO:0044718">
    <property type="term" value="P:siderophore transmembrane transport"/>
    <property type="evidence" value="ECO:0007669"/>
    <property type="project" value="TreeGrafter"/>
</dbReference>
<dbReference type="AlphaFoldDB" id="A0A1H3WZQ9"/>
<keyword evidence="6" id="KW-1185">Reference proteome</keyword>
<evidence type="ECO:0000256" key="1">
    <source>
        <dbReference type="ARBA" id="ARBA00022729"/>
    </source>
</evidence>
<dbReference type="Pfam" id="PF07715">
    <property type="entry name" value="Plug"/>
    <property type="match status" value="1"/>
</dbReference>
<keyword evidence="2" id="KW-1134">Transmembrane beta strand</keyword>
<sequence length="1036" mass="114115">MKRTLSGRGSLLFVLLRSTSLMLTFLLLLIGSGAWAQQGTVTGTVTSGPDHVPGVTVRIKNKTTGTLTNANGSFSITAVPGDTLVFSHMSYQEQIYVVKNFSPVKISLDGLSKSVNEVVVVGYGTQKKATLTGSISVVKGAELVQSPQPNVSNSLTGRFPGIIANNRSGEPGYDGSRITIRGLATTGNNDVLMVVDGVPGQIGGLERLDPNDIESISILKDASAAIYGSRAANGVMLITTKQGQTGKPVINYFFNQGFSSPTRLPKMADAATYAQIMNEIQYYNNPAGGMNQFYSAEQLQKFKDGSDPVNYPNTDWQKATLRKMTTQNQHSLSVRGGSDNIKYYLSIGMINQNGLYKDGATKYNQYNFRSNITADVTSRLKVGLYLSGRQEDRQYPTTGAGAIFRGIYRAYPTVLDRYPNGLPTTGIENNNPIMQVTDAGGLNRNPSQVFNGILKGSYAIPGVEGLSLDGYLSADKSWNFGKNFSTPYKVYTLNKTTGAYDPTVVGGSNGLPTLNESQENVTMITSNIKLNFARHFGAHNVNAFVGYEQSKTSDELFGASRRNFPTPQAPELSQGGAAATDKDNFGSSWNFTRRSILGRLAYDYQEKYLLELQARRDGSSTFPEGKQWGFFPSVSAGWRITNESWFKPVKFINDLKLRGSYGSLGNDNVGMFQYFNNYSFVNQYVLNGVIQTGIDLTKLANPNITWEVAKKMDLGLNMTFLKDFYLEFVYFQQKRSKILTQRNSSVPQLSGIVNPVGSDPLVPAENIGKVNSGGIEGLLGYTHTTKGGFRYDISGNITYAKNKIIFIDEAAGALSYQRQTGRPMNTYLLYNAIGIFRTQEDLDKYPHLPGAKLGDLILEDYNNDKQITADDQVRSKYGNIPEITYGLSLNGSYKGFDLFILFAGQTHVSQYVLPESGTIGNFYSSWADNRWSPDNVNGSYPRVDERASSSVNGGRYPNTFWMNNASFLRLKNVSLGYTIHSDLLTRWKVSSLRIYANAFNLLTFTRVKDYDPEGDSGSGQFYPQQRIMNIGVNLKF</sequence>
<dbReference type="PROSITE" id="PS52016">
    <property type="entry name" value="TONB_DEPENDENT_REC_3"/>
    <property type="match status" value="1"/>
</dbReference>
<organism evidence="5 6">
    <name type="scientific">Chitinophaga terrae</name>
    <name type="common">ex Kim and Jung 2007</name>
    <dbReference type="NCBI Taxonomy" id="408074"/>
    <lineage>
        <taxon>Bacteria</taxon>
        <taxon>Pseudomonadati</taxon>
        <taxon>Bacteroidota</taxon>
        <taxon>Chitinophagia</taxon>
        <taxon>Chitinophagales</taxon>
        <taxon>Chitinophagaceae</taxon>
        <taxon>Chitinophaga</taxon>
    </lineage>
</organism>
<dbReference type="EMBL" id="FNRL01000001">
    <property type="protein sequence ID" value="SDZ92665.1"/>
    <property type="molecule type" value="Genomic_DNA"/>
</dbReference>
<comment type="similarity">
    <text evidence="2">Belongs to the TonB-dependent receptor family.</text>
</comment>
<dbReference type="STRING" id="408074.SAMN05660909_00186"/>
<keyword evidence="2" id="KW-0998">Cell outer membrane</keyword>
<proteinExistence type="inferred from homology"/>
<keyword evidence="2" id="KW-0813">Transport</keyword>